<evidence type="ECO:0000256" key="4">
    <source>
        <dbReference type="ARBA" id="ARBA00022692"/>
    </source>
</evidence>
<dbReference type="InterPro" id="IPR003663">
    <property type="entry name" value="Sugar/inositol_transpt"/>
</dbReference>
<evidence type="ECO:0000256" key="6">
    <source>
        <dbReference type="ARBA" id="ARBA00023136"/>
    </source>
</evidence>
<dbReference type="NCBIfam" id="TIGR00879">
    <property type="entry name" value="SP"/>
    <property type="match status" value="1"/>
</dbReference>
<comment type="similarity">
    <text evidence="2 7">Belongs to the major facilitator superfamily. Sugar transporter (TC 2.A.1.1) family.</text>
</comment>
<dbReference type="OrthoDB" id="5399138at2759"/>
<dbReference type="Proteomes" id="UP000504637">
    <property type="component" value="Unplaced"/>
</dbReference>
<evidence type="ECO:0000256" key="8">
    <source>
        <dbReference type="SAM" id="MobiDB-lite"/>
    </source>
</evidence>
<protein>
    <submittedName>
        <fullName evidence="12">MFS sugar transporter</fullName>
    </submittedName>
</protein>
<keyword evidence="3 7" id="KW-0813">Transport</keyword>
<evidence type="ECO:0000256" key="5">
    <source>
        <dbReference type="ARBA" id="ARBA00022989"/>
    </source>
</evidence>
<feature type="region of interest" description="Disordered" evidence="8">
    <location>
        <begin position="240"/>
        <end position="259"/>
    </location>
</feature>
<dbReference type="InterPro" id="IPR005829">
    <property type="entry name" value="Sugar_transporter_CS"/>
</dbReference>
<dbReference type="InterPro" id="IPR050360">
    <property type="entry name" value="MFS_Sugar_Transporters"/>
</dbReference>
<accession>A0A6J3LY56</accession>
<evidence type="ECO:0000313" key="11">
    <source>
        <dbReference type="Proteomes" id="UP000504637"/>
    </source>
</evidence>
<name>A0A6J3LY56_9PEZI</name>
<dbReference type="InterPro" id="IPR036259">
    <property type="entry name" value="MFS_trans_sf"/>
</dbReference>
<feature type="transmembrane region" description="Helical" evidence="9">
    <location>
        <begin position="452"/>
        <end position="471"/>
    </location>
</feature>
<evidence type="ECO:0000256" key="2">
    <source>
        <dbReference type="ARBA" id="ARBA00010992"/>
    </source>
</evidence>
<dbReference type="AlphaFoldDB" id="A0A6J3LY56"/>
<proteinExistence type="inferred from homology"/>
<evidence type="ECO:0000313" key="12">
    <source>
        <dbReference type="RefSeq" id="XP_033457260.1"/>
    </source>
</evidence>
<dbReference type="GO" id="GO:0016020">
    <property type="term" value="C:membrane"/>
    <property type="evidence" value="ECO:0007669"/>
    <property type="project" value="UniProtKB-SubCell"/>
</dbReference>
<feature type="transmembrane region" description="Helical" evidence="9">
    <location>
        <begin position="385"/>
        <end position="408"/>
    </location>
</feature>
<reference evidence="12" key="3">
    <citation type="submission" date="2025-08" db="UniProtKB">
        <authorList>
            <consortium name="RefSeq"/>
        </authorList>
    </citation>
    <scope>IDENTIFICATION</scope>
    <source>
        <strain evidence="12">CBS 342.82</strain>
    </source>
</reference>
<feature type="transmembrane region" description="Helical" evidence="9">
    <location>
        <begin position="149"/>
        <end position="168"/>
    </location>
</feature>
<dbReference type="InterPro" id="IPR020846">
    <property type="entry name" value="MFS_dom"/>
</dbReference>
<dbReference type="RefSeq" id="XP_033457260.1">
    <property type="nucleotide sequence ID" value="XM_033605498.1"/>
</dbReference>
<dbReference type="PRINTS" id="PR00171">
    <property type="entry name" value="SUGRTRNSPORT"/>
</dbReference>
<evidence type="ECO:0000256" key="1">
    <source>
        <dbReference type="ARBA" id="ARBA00004141"/>
    </source>
</evidence>
<organism evidence="12">
    <name type="scientific">Dissoconium aciculare CBS 342.82</name>
    <dbReference type="NCBI Taxonomy" id="1314786"/>
    <lineage>
        <taxon>Eukaryota</taxon>
        <taxon>Fungi</taxon>
        <taxon>Dikarya</taxon>
        <taxon>Ascomycota</taxon>
        <taxon>Pezizomycotina</taxon>
        <taxon>Dothideomycetes</taxon>
        <taxon>Dothideomycetidae</taxon>
        <taxon>Mycosphaerellales</taxon>
        <taxon>Dissoconiaceae</taxon>
        <taxon>Dissoconium</taxon>
    </lineage>
</organism>
<dbReference type="Gene3D" id="1.20.1250.20">
    <property type="entry name" value="MFS general substrate transporter like domains"/>
    <property type="match status" value="1"/>
</dbReference>
<dbReference type="PROSITE" id="PS00217">
    <property type="entry name" value="SUGAR_TRANSPORT_2"/>
    <property type="match status" value="1"/>
</dbReference>
<dbReference type="PROSITE" id="PS00216">
    <property type="entry name" value="SUGAR_TRANSPORT_1"/>
    <property type="match status" value="2"/>
</dbReference>
<feature type="transmembrane region" description="Helical" evidence="9">
    <location>
        <begin position="117"/>
        <end position="137"/>
    </location>
</feature>
<evidence type="ECO:0000256" key="7">
    <source>
        <dbReference type="RuleBase" id="RU003346"/>
    </source>
</evidence>
<feature type="domain" description="Major facilitator superfamily (MFS) profile" evidence="10">
    <location>
        <begin position="21"/>
        <end position="475"/>
    </location>
</feature>
<dbReference type="PROSITE" id="PS50850">
    <property type="entry name" value="MFS"/>
    <property type="match status" value="1"/>
</dbReference>
<dbReference type="SUPFAM" id="SSF103473">
    <property type="entry name" value="MFS general substrate transporter"/>
    <property type="match status" value="1"/>
</dbReference>
<evidence type="ECO:0000256" key="3">
    <source>
        <dbReference type="ARBA" id="ARBA00022448"/>
    </source>
</evidence>
<keyword evidence="4 9" id="KW-0812">Transmembrane</keyword>
<dbReference type="GO" id="GO:0005351">
    <property type="term" value="F:carbohydrate:proton symporter activity"/>
    <property type="evidence" value="ECO:0007669"/>
    <property type="project" value="TreeGrafter"/>
</dbReference>
<keyword evidence="5 9" id="KW-1133">Transmembrane helix</keyword>
<reference evidence="12" key="1">
    <citation type="submission" date="2020-01" db="EMBL/GenBank/DDBJ databases">
        <authorList>
            <consortium name="DOE Joint Genome Institute"/>
            <person name="Haridas S."/>
            <person name="Albert R."/>
            <person name="Binder M."/>
            <person name="Bloem J."/>
            <person name="Labutti K."/>
            <person name="Salamov A."/>
            <person name="Andreopoulos B."/>
            <person name="Baker S.E."/>
            <person name="Barry K."/>
            <person name="Bills G."/>
            <person name="Bluhm B.H."/>
            <person name="Cannon C."/>
            <person name="Castanera R."/>
            <person name="Culley D.E."/>
            <person name="Daum C."/>
            <person name="Ezra D."/>
            <person name="Gonzalez J.B."/>
            <person name="Henrissat B."/>
            <person name="Kuo A."/>
            <person name="Liang C."/>
            <person name="Lipzen A."/>
            <person name="Lutzoni F."/>
            <person name="Magnuson J."/>
            <person name="Mondo S."/>
            <person name="Nolan M."/>
            <person name="Ohm R."/>
            <person name="Pangilinan J."/>
            <person name="Park H.-J."/>
            <person name="Ramirez L."/>
            <person name="Alfaro M."/>
            <person name="Sun H."/>
            <person name="Tritt A."/>
            <person name="Yoshinaga Y."/>
            <person name="Zwiers L.-H."/>
            <person name="Turgeon B.G."/>
            <person name="Goodwin S.B."/>
            <person name="Spatafora J.W."/>
            <person name="Crous P.W."/>
            <person name="Grigoriev I.V."/>
        </authorList>
    </citation>
    <scope>NUCLEOTIDE SEQUENCE</scope>
    <source>
        <strain evidence="12">CBS 342.82</strain>
    </source>
</reference>
<feature type="transmembrane region" description="Helical" evidence="9">
    <location>
        <begin position="62"/>
        <end position="80"/>
    </location>
</feature>
<feature type="compositionally biased region" description="Low complexity" evidence="8">
    <location>
        <begin position="240"/>
        <end position="251"/>
    </location>
</feature>
<comment type="subcellular location">
    <subcellularLocation>
        <location evidence="1">Membrane</location>
        <topology evidence="1">Multi-pass membrane protein</topology>
    </subcellularLocation>
</comment>
<dbReference type="PANTHER" id="PTHR48022:SF2">
    <property type="entry name" value="PLASTIDIC GLUCOSE TRANSPORTER 4"/>
    <property type="match status" value="1"/>
</dbReference>
<dbReference type="InterPro" id="IPR005828">
    <property type="entry name" value="MFS_sugar_transport-like"/>
</dbReference>
<feature type="transmembrane region" description="Helical" evidence="9">
    <location>
        <begin position="354"/>
        <end position="373"/>
    </location>
</feature>
<evidence type="ECO:0000259" key="10">
    <source>
        <dbReference type="PROSITE" id="PS50850"/>
    </source>
</evidence>
<feature type="transmembrane region" description="Helical" evidence="9">
    <location>
        <begin position="285"/>
        <end position="309"/>
    </location>
</feature>
<feature type="transmembrane region" description="Helical" evidence="9">
    <location>
        <begin position="321"/>
        <end position="342"/>
    </location>
</feature>
<gene>
    <name evidence="12" type="ORF">K489DRAFT_382993</name>
</gene>
<dbReference type="Pfam" id="PF00083">
    <property type="entry name" value="Sugar_tr"/>
    <property type="match status" value="1"/>
</dbReference>
<dbReference type="FunFam" id="1.20.1250.20:FF:000134">
    <property type="entry name" value="MFS sugar transporter protein"/>
    <property type="match status" value="1"/>
</dbReference>
<keyword evidence="12" id="KW-0762">Sugar transport</keyword>
<evidence type="ECO:0000256" key="9">
    <source>
        <dbReference type="SAM" id="Phobius"/>
    </source>
</evidence>
<reference evidence="12" key="2">
    <citation type="submission" date="2020-04" db="EMBL/GenBank/DDBJ databases">
        <authorList>
            <consortium name="NCBI Genome Project"/>
        </authorList>
    </citation>
    <scope>NUCLEOTIDE SEQUENCE</scope>
    <source>
        <strain evidence="12">CBS 342.82</strain>
    </source>
</reference>
<dbReference type="GeneID" id="54363298"/>
<feature type="transmembrane region" description="Helical" evidence="9">
    <location>
        <begin position="180"/>
        <end position="204"/>
    </location>
</feature>
<keyword evidence="6 9" id="KW-0472">Membrane</keyword>
<keyword evidence="11" id="KW-1185">Reference proteome</keyword>
<feature type="transmembrane region" description="Helical" evidence="9">
    <location>
        <begin position="92"/>
        <end position="111"/>
    </location>
</feature>
<sequence length="538" mass="57442">MISLLTTLLKRRRRPPPYILCTTLISVGGLLFGLDTGCIGPITTMPQFQDSLGGGDLSATVHGLIVSSILIPAAIASFFAGPLADRLGRRKGVSIGGVIFALGAALEAGSTDLAMLFVGRVLAGVGEGLFLSPVLVYVCEVAPPRERGVLANVSQLLTTAGICGGYFVCYGTVRLSGSSFGWRVPFVLQSAIALAYAVAVMACVPESPRWLEMKGRRAEAKTTWEVLGVSAAEAEKVDEQAAAETQASSSTLPPSLDRSDLEGTVAKTKAHALLRVFRKDVRTRTLLGVFMSGFQQLSGIDGVLFYAPLLFARAGLTSSEASFLASGVSGLLMMVVTVPAFLLADRWGRRTSTIVGGLVLAACMLIIGSLYASNSVYGDRGAARWVVIVLIYIFALVYCMTWAVGVRVHASEIQPRRTKATATGLAQTSNWTMNWIVAFTTPIFLAKSSFGVYFLFGGCILLMVAVCAAMVPETMGRSLEEIDEAFDHHHHHRDGHVHPHGVPSLVGDVGRLWTTWSSGGRKNAPRMEQEEIELSVLS</sequence>
<feature type="transmembrane region" description="Helical" evidence="9">
    <location>
        <begin position="18"/>
        <end position="42"/>
    </location>
</feature>
<dbReference type="PANTHER" id="PTHR48022">
    <property type="entry name" value="PLASTIDIC GLUCOSE TRANSPORTER 4"/>
    <property type="match status" value="1"/>
</dbReference>